<feature type="region of interest" description="Disordered" evidence="1">
    <location>
        <begin position="58"/>
        <end position="83"/>
    </location>
</feature>
<protein>
    <submittedName>
        <fullName evidence="2">Uncharacterized protein</fullName>
    </submittedName>
</protein>
<gene>
    <name evidence="2" type="ORF">SPSYN_01031</name>
</gene>
<name>A0A9D2WSH5_9FIRM</name>
<keyword evidence="3" id="KW-1185">Reference proteome</keyword>
<comment type="caution">
    <text evidence="2">The sequence shown here is derived from an EMBL/GenBank/DDBJ whole genome shotgun (WGS) entry which is preliminary data.</text>
</comment>
<evidence type="ECO:0000313" key="3">
    <source>
        <dbReference type="Proteomes" id="UP000798488"/>
    </source>
</evidence>
<evidence type="ECO:0000256" key="1">
    <source>
        <dbReference type="SAM" id="MobiDB-lite"/>
    </source>
</evidence>
<accession>A0A9D2WSH5</accession>
<sequence>MADKYSDLWFLSRYISFRRVYPFCGQVAASVVEEFTALGARSAGAENRFRDVYRALEGSADKDSGSGGLHGIGETDLGKIMTG</sequence>
<dbReference type="AlphaFoldDB" id="A0A9D2WSH5"/>
<reference evidence="2" key="1">
    <citation type="submission" date="2016-02" db="EMBL/GenBank/DDBJ databases">
        <title>Draft Genome Sequence of Sporotomaculum syntrophicum Strain FB, a Syntrophic Benzoate Degrader.</title>
        <authorList>
            <person name="Nobu M.K."/>
            <person name="Narihiro T."/>
            <person name="Qiu Y.-L."/>
            <person name="Ohashi A."/>
            <person name="Liu W.-T."/>
            <person name="Yuji S."/>
        </authorList>
    </citation>
    <scope>NUCLEOTIDE SEQUENCE</scope>
    <source>
        <strain evidence="2">FB</strain>
    </source>
</reference>
<dbReference type="Proteomes" id="UP000798488">
    <property type="component" value="Unassembled WGS sequence"/>
</dbReference>
<evidence type="ECO:0000313" key="2">
    <source>
        <dbReference type="EMBL" id="KAF1086283.1"/>
    </source>
</evidence>
<dbReference type="EMBL" id="LSRS01000002">
    <property type="protein sequence ID" value="KAF1086283.1"/>
    <property type="molecule type" value="Genomic_DNA"/>
</dbReference>
<organism evidence="2 3">
    <name type="scientific">Sporotomaculum syntrophicum</name>
    <dbReference type="NCBI Taxonomy" id="182264"/>
    <lineage>
        <taxon>Bacteria</taxon>
        <taxon>Bacillati</taxon>
        <taxon>Bacillota</taxon>
        <taxon>Clostridia</taxon>
        <taxon>Eubacteriales</taxon>
        <taxon>Desulfallaceae</taxon>
        <taxon>Sporotomaculum</taxon>
    </lineage>
</organism>
<proteinExistence type="predicted"/>